<feature type="transmembrane region" description="Helical" evidence="1">
    <location>
        <begin position="21"/>
        <end position="41"/>
    </location>
</feature>
<sequence>MKSTPSSQPIRLSYRRIYILPTKRGLGFVLLITILLLIAFIYNNNLVYLLCFLLASLFFITILHTVNSLEGLLIKKTQCPDIFAGEFATNSLIIDNPGNTKRYSIQLGLAQESMQFCDINAQQNMRISLPQKVNQRGWFVLSRPVIFSCYPFGLFRAWHRLNIEIKTLVYPRPSMQDCPLPENNSSQGMQGNTEKGQDDFYGLQRYQSGDGIRHIHWRAYAKGQGLFTRQYSGVQSSEIWLDYEQTQGSDHEERLSQMCRWVLEADKAGMEYGFKLMGLIIEPNRGNQHATQCLTALALA</sequence>
<dbReference type="Proteomes" id="UP000191980">
    <property type="component" value="Unassembled WGS sequence"/>
</dbReference>
<evidence type="ECO:0000313" key="2">
    <source>
        <dbReference type="EMBL" id="OQK15262.1"/>
    </source>
</evidence>
<gene>
    <name evidence="2" type="ORF">AU255_17445</name>
</gene>
<dbReference type="PANTHER" id="PTHR34351:SF1">
    <property type="entry name" value="SLR1927 PROTEIN"/>
    <property type="match status" value="1"/>
</dbReference>
<protein>
    <submittedName>
        <fullName evidence="2">Uncharacterized protein</fullName>
    </submittedName>
</protein>
<proteinExistence type="predicted"/>
<reference evidence="2 3" key="1">
    <citation type="submission" date="2015-12" db="EMBL/GenBank/DDBJ databases">
        <authorList>
            <person name="Shamseldin A."/>
            <person name="Moawad H."/>
            <person name="Abd El-Rahim W.M."/>
            <person name="Sadowsky M.J."/>
        </authorList>
    </citation>
    <scope>NUCLEOTIDE SEQUENCE [LARGE SCALE GENOMIC DNA]</scope>
    <source>
        <strain evidence="2 3">WF1</strain>
    </source>
</reference>
<keyword evidence="3" id="KW-1185">Reference proteome</keyword>
<organism evidence="2 3">
    <name type="scientific">Methyloprofundus sedimenti</name>
    <dbReference type="NCBI Taxonomy" id="1420851"/>
    <lineage>
        <taxon>Bacteria</taxon>
        <taxon>Pseudomonadati</taxon>
        <taxon>Pseudomonadota</taxon>
        <taxon>Gammaproteobacteria</taxon>
        <taxon>Methylococcales</taxon>
        <taxon>Methylococcaceae</taxon>
        <taxon>Methyloprofundus</taxon>
    </lineage>
</organism>
<evidence type="ECO:0000256" key="1">
    <source>
        <dbReference type="SAM" id="Phobius"/>
    </source>
</evidence>
<evidence type="ECO:0000313" key="3">
    <source>
        <dbReference type="Proteomes" id="UP000191980"/>
    </source>
</evidence>
<keyword evidence="1" id="KW-0472">Membrane</keyword>
<comment type="caution">
    <text evidence="2">The sequence shown here is derived from an EMBL/GenBank/DDBJ whole genome shotgun (WGS) entry which is preliminary data.</text>
</comment>
<keyword evidence="1" id="KW-0812">Transmembrane</keyword>
<dbReference type="OrthoDB" id="5298497at2"/>
<name>A0A1V8M170_9GAMM</name>
<dbReference type="PANTHER" id="PTHR34351">
    <property type="entry name" value="SLR1927 PROTEIN-RELATED"/>
    <property type="match status" value="1"/>
</dbReference>
<keyword evidence="1" id="KW-1133">Transmembrane helix</keyword>
<accession>A0A1V8M170</accession>
<dbReference type="STRING" id="1420851.AU255_17445"/>
<dbReference type="AlphaFoldDB" id="A0A1V8M170"/>
<dbReference type="EMBL" id="LPUF01000004">
    <property type="protein sequence ID" value="OQK15262.1"/>
    <property type="molecule type" value="Genomic_DNA"/>
</dbReference>
<feature type="transmembrane region" description="Helical" evidence="1">
    <location>
        <begin position="47"/>
        <end position="66"/>
    </location>
</feature>